<protein>
    <recommendedName>
        <fullName evidence="3">Metal-dependent hydrolase</fullName>
    </recommendedName>
</protein>
<evidence type="ECO:0000256" key="1">
    <source>
        <dbReference type="ARBA" id="ARBA00010105"/>
    </source>
</evidence>
<gene>
    <name evidence="2" type="ORF">LCGC14_0113130</name>
</gene>
<dbReference type="PANTHER" id="PTHR11215">
    <property type="entry name" value="METAL DEPENDENT HYDROLASE - RELATED"/>
    <property type="match status" value="1"/>
</dbReference>
<evidence type="ECO:0008006" key="3">
    <source>
        <dbReference type="Google" id="ProtNLM"/>
    </source>
</evidence>
<dbReference type="InterPro" id="IPR003226">
    <property type="entry name" value="MYG1_exonuclease"/>
</dbReference>
<reference evidence="2" key="1">
    <citation type="journal article" date="2015" name="Nature">
        <title>Complex archaea that bridge the gap between prokaryotes and eukaryotes.</title>
        <authorList>
            <person name="Spang A."/>
            <person name="Saw J.H."/>
            <person name="Jorgensen S.L."/>
            <person name="Zaremba-Niedzwiedzka K."/>
            <person name="Martijn J."/>
            <person name="Lind A.E."/>
            <person name="van Eijk R."/>
            <person name="Schleper C."/>
            <person name="Guy L."/>
            <person name="Ettema T.J."/>
        </authorList>
    </citation>
    <scope>NUCLEOTIDE SEQUENCE</scope>
</reference>
<comment type="similarity">
    <text evidence="1">Belongs to the MYG1 family.</text>
</comment>
<sequence length="318" mass="34207">MTVTDSTPRDLSQIKYLVTHSGWFHADDVCAAAVLQTILPEAGVVRTRDASLLRAYEDQAITFDVGGRCDPAAGYFDHHMSGAREREDGTIYSSFGLIWQAYGREYLTSQGVDEDFIEDMFTAFDADVVLPIDKIDTGSLSPAQIGETAAISLPAVVDAFNAADPDQANAQFTKIVNMTMKMLEAKTMQYLEIAKDHQMVADAVAVRGGAQVLELPKSADFQPSLDKLGTDHVLYVIQPSSSGGFGLSCARPHAGTYENLRDLPAEWGGLTGADLEELTGVTGATFCHTALFFAACDTLEAARELAQLALPGDPEPSM</sequence>
<dbReference type="Pfam" id="PF03690">
    <property type="entry name" value="MYG1_exonuc"/>
    <property type="match status" value="1"/>
</dbReference>
<dbReference type="PANTHER" id="PTHR11215:SF1">
    <property type="entry name" value="MYG1 EXONUCLEASE"/>
    <property type="match status" value="1"/>
</dbReference>
<comment type="caution">
    <text evidence="2">The sequence shown here is derived from an EMBL/GenBank/DDBJ whole genome shotgun (WGS) entry which is preliminary data.</text>
</comment>
<dbReference type="GO" id="GO:0005634">
    <property type="term" value="C:nucleus"/>
    <property type="evidence" value="ECO:0007669"/>
    <property type="project" value="TreeGrafter"/>
</dbReference>
<evidence type="ECO:0000313" key="2">
    <source>
        <dbReference type="EMBL" id="KKO01958.1"/>
    </source>
</evidence>
<proteinExistence type="inferred from homology"/>
<dbReference type="AlphaFoldDB" id="A0A0F9VPV3"/>
<dbReference type="GO" id="GO:0005737">
    <property type="term" value="C:cytoplasm"/>
    <property type="evidence" value="ECO:0007669"/>
    <property type="project" value="TreeGrafter"/>
</dbReference>
<accession>A0A0F9VPV3</accession>
<organism evidence="2">
    <name type="scientific">marine sediment metagenome</name>
    <dbReference type="NCBI Taxonomy" id="412755"/>
    <lineage>
        <taxon>unclassified sequences</taxon>
        <taxon>metagenomes</taxon>
        <taxon>ecological metagenomes</taxon>
    </lineage>
</organism>
<name>A0A0F9VPV3_9ZZZZ</name>
<dbReference type="EMBL" id="LAZR01000033">
    <property type="protein sequence ID" value="KKO01958.1"/>
    <property type="molecule type" value="Genomic_DNA"/>
</dbReference>